<feature type="compositionally biased region" description="Basic and acidic residues" evidence="1">
    <location>
        <begin position="1"/>
        <end position="10"/>
    </location>
</feature>
<accession>A0A0D2VSG5</accession>
<dbReference type="AlphaFoldDB" id="A0A0D2VSG5"/>
<evidence type="ECO:0000256" key="1">
    <source>
        <dbReference type="SAM" id="MobiDB-lite"/>
    </source>
</evidence>
<reference evidence="2 3" key="1">
    <citation type="journal article" date="2012" name="Nature">
        <title>Repeated polyploidization of Gossypium genomes and the evolution of spinnable cotton fibres.</title>
        <authorList>
            <person name="Paterson A.H."/>
            <person name="Wendel J.F."/>
            <person name="Gundlach H."/>
            <person name="Guo H."/>
            <person name="Jenkins J."/>
            <person name="Jin D."/>
            <person name="Llewellyn D."/>
            <person name="Showmaker K.C."/>
            <person name="Shu S."/>
            <person name="Udall J."/>
            <person name="Yoo M.J."/>
            <person name="Byers R."/>
            <person name="Chen W."/>
            <person name="Doron-Faigenboim A."/>
            <person name="Duke M.V."/>
            <person name="Gong L."/>
            <person name="Grimwood J."/>
            <person name="Grover C."/>
            <person name="Grupp K."/>
            <person name="Hu G."/>
            <person name="Lee T.H."/>
            <person name="Li J."/>
            <person name="Lin L."/>
            <person name="Liu T."/>
            <person name="Marler B.S."/>
            <person name="Page J.T."/>
            <person name="Roberts A.W."/>
            <person name="Romanel E."/>
            <person name="Sanders W.S."/>
            <person name="Szadkowski E."/>
            <person name="Tan X."/>
            <person name="Tang H."/>
            <person name="Xu C."/>
            <person name="Wang J."/>
            <person name="Wang Z."/>
            <person name="Zhang D."/>
            <person name="Zhang L."/>
            <person name="Ashrafi H."/>
            <person name="Bedon F."/>
            <person name="Bowers J.E."/>
            <person name="Brubaker C.L."/>
            <person name="Chee P.W."/>
            <person name="Das S."/>
            <person name="Gingle A.R."/>
            <person name="Haigler C.H."/>
            <person name="Harker D."/>
            <person name="Hoffmann L.V."/>
            <person name="Hovav R."/>
            <person name="Jones D.C."/>
            <person name="Lemke C."/>
            <person name="Mansoor S."/>
            <person name="ur Rahman M."/>
            <person name="Rainville L.N."/>
            <person name="Rambani A."/>
            <person name="Reddy U.K."/>
            <person name="Rong J.K."/>
            <person name="Saranga Y."/>
            <person name="Scheffler B.E."/>
            <person name="Scheffler J.A."/>
            <person name="Stelly D.M."/>
            <person name="Triplett B.A."/>
            <person name="Van Deynze A."/>
            <person name="Vaslin M.F."/>
            <person name="Waghmare V.N."/>
            <person name="Walford S.A."/>
            <person name="Wright R.J."/>
            <person name="Zaki E.A."/>
            <person name="Zhang T."/>
            <person name="Dennis E.S."/>
            <person name="Mayer K.F."/>
            <person name="Peterson D.G."/>
            <person name="Rokhsar D.S."/>
            <person name="Wang X."/>
            <person name="Schmutz J."/>
        </authorList>
    </citation>
    <scope>NUCLEOTIDE SEQUENCE [LARGE SCALE GENOMIC DNA]</scope>
</reference>
<name>A0A0D2VSG5_GOSRA</name>
<organism evidence="2 3">
    <name type="scientific">Gossypium raimondii</name>
    <name type="common">Peruvian cotton</name>
    <name type="synonym">Gossypium klotzschianum subsp. raimondii</name>
    <dbReference type="NCBI Taxonomy" id="29730"/>
    <lineage>
        <taxon>Eukaryota</taxon>
        <taxon>Viridiplantae</taxon>
        <taxon>Streptophyta</taxon>
        <taxon>Embryophyta</taxon>
        <taxon>Tracheophyta</taxon>
        <taxon>Spermatophyta</taxon>
        <taxon>Magnoliopsida</taxon>
        <taxon>eudicotyledons</taxon>
        <taxon>Gunneridae</taxon>
        <taxon>Pentapetalae</taxon>
        <taxon>rosids</taxon>
        <taxon>malvids</taxon>
        <taxon>Malvales</taxon>
        <taxon>Malvaceae</taxon>
        <taxon>Malvoideae</taxon>
        <taxon>Gossypium</taxon>
    </lineage>
</organism>
<dbReference type="Gramene" id="KJB74115">
    <property type="protein sequence ID" value="KJB74115"/>
    <property type="gene ID" value="B456_011G273800"/>
</dbReference>
<keyword evidence="3" id="KW-1185">Reference proteome</keyword>
<feature type="region of interest" description="Disordered" evidence="1">
    <location>
        <begin position="1"/>
        <end position="22"/>
    </location>
</feature>
<proteinExistence type="predicted"/>
<dbReference type="Proteomes" id="UP000032304">
    <property type="component" value="Chromosome 11"/>
</dbReference>
<sequence length="79" mass="8331">MNKQSRKEFETTNAQGDVERKVVTMDYSSSAGKGPEMKAVQVTHQHPPTNQKTSGGVLTGAAAAATLALESAKDAISRN</sequence>
<gene>
    <name evidence="2" type="ORF">B456_011G273800</name>
</gene>
<dbReference type="EMBL" id="CM001750">
    <property type="protein sequence ID" value="KJB74115.1"/>
    <property type="molecule type" value="Genomic_DNA"/>
</dbReference>
<evidence type="ECO:0000313" key="3">
    <source>
        <dbReference type="Proteomes" id="UP000032304"/>
    </source>
</evidence>
<protein>
    <submittedName>
        <fullName evidence="2">Uncharacterized protein</fullName>
    </submittedName>
</protein>
<dbReference type="OMA" id="QVVHQPH"/>
<evidence type="ECO:0000313" key="2">
    <source>
        <dbReference type="EMBL" id="KJB74115.1"/>
    </source>
</evidence>
<dbReference type="eggNOG" id="ENOG502S6V7">
    <property type="taxonomic scope" value="Eukaryota"/>
</dbReference>